<keyword evidence="8" id="KW-1185">Reference proteome</keyword>
<keyword evidence="6" id="KW-1003">Cell membrane</keyword>
<evidence type="ECO:0000256" key="5">
    <source>
        <dbReference type="ARBA" id="ARBA00023136"/>
    </source>
</evidence>
<name>A0A3S0VA82_9GAMM</name>
<comment type="subcellular location">
    <subcellularLocation>
        <location evidence="6">Cell membrane</location>
        <topology evidence="6">Multi-pass membrane protein</topology>
    </subcellularLocation>
    <subcellularLocation>
        <location evidence="1">Membrane</location>
    </subcellularLocation>
</comment>
<organism evidence="7 8">
    <name type="scientific">Legionella septentrionalis</name>
    <dbReference type="NCBI Taxonomy" id="2498109"/>
    <lineage>
        <taxon>Bacteria</taxon>
        <taxon>Pseudomonadati</taxon>
        <taxon>Pseudomonadota</taxon>
        <taxon>Gammaproteobacteria</taxon>
        <taxon>Legionellales</taxon>
        <taxon>Legionellaceae</taxon>
        <taxon>Legionella</taxon>
    </lineage>
</organism>
<dbReference type="CDD" id="cd06662">
    <property type="entry name" value="SURF1"/>
    <property type="match status" value="1"/>
</dbReference>
<evidence type="ECO:0000313" key="7">
    <source>
        <dbReference type="EMBL" id="RUQ84996.1"/>
    </source>
</evidence>
<protein>
    <recommendedName>
        <fullName evidence="6">SURF1-like protein</fullName>
    </recommendedName>
</protein>
<keyword evidence="5 6" id="KW-0472">Membrane</keyword>
<gene>
    <name evidence="7" type="ORF">EKM59_08020</name>
</gene>
<evidence type="ECO:0000256" key="1">
    <source>
        <dbReference type="ARBA" id="ARBA00004370"/>
    </source>
</evidence>
<evidence type="ECO:0000256" key="6">
    <source>
        <dbReference type="RuleBase" id="RU363076"/>
    </source>
</evidence>
<dbReference type="InterPro" id="IPR045214">
    <property type="entry name" value="Surf1/Surf4"/>
</dbReference>
<dbReference type="AlphaFoldDB" id="A0A3S0VA82"/>
<dbReference type="PANTHER" id="PTHR23427">
    <property type="entry name" value="SURFEIT LOCUS PROTEIN"/>
    <property type="match status" value="1"/>
</dbReference>
<dbReference type="Proteomes" id="UP000288012">
    <property type="component" value="Unassembled WGS sequence"/>
</dbReference>
<dbReference type="RefSeq" id="WP_127111381.1">
    <property type="nucleotide sequence ID" value="NZ_RZGR01000023.1"/>
</dbReference>
<dbReference type="PROSITE" id="PS50895">
    <property type="entry name" value="SURF1"/>
    <property type="match status" value="1"/>
</dbReference>
<dbReference type="Pfam" id="PF02104">
    <property type="entry name" value="SURF1"/>
    <property type="match status" value="1"/>
</dbReference>
<keyword evidence="3 6" id="KW-0812">Transmembrane</keyword>
<dbReference type="EMBL" id="RZGR01000023">
    <property type="protein sequence ID" value="RUQ84996.1"/>
    <property type="molecule type" value="Genomic_DNA"/>
</dbReference>
<comment type="caution">
    <text evidence="7">The sequence shown here is derived from an EMBL/GenBank/DDBJ whole genome shotgun (WGS) entry which is preliminary data.</text>
</comment>
<evidence type="ECO:0000313" key="8">
    <source>
        <dbReference type="Proteomes" id="UP000288012"/>
    </source>
</evidence>
<comment type="similarity">
    <text evidence="2 6">Belongs to the SURF1 family.</text>
</comment>
<proteinExistence type="inferred from homology"/>
<sequence length="241" mass="27577">MVSLTGFKQRFISNWLIVALAISAVALCTRLGFWQLKRAHEKTALINQEKKFSASVPRSWHPAQELPLAYEPVNVVGKYLPAVLLLDNQHHQHRFGYHVLSPFVLNNKHVVLIDRGWVAGDLTRKNLPEVVTPKEEIKLSGQVYYPSAKKIVLGELIEKKQEGLAIIEAIDAQAISQFLQKSVYPFIIRLDKHAAHGYVREWIVVSMPPERHYAYAVQWFGLALALFFLFVVRNIRTMVFP</sequence>
<evidence type="ECO:0000256" key="3">
    <source>
        <dbReference type="ARBA" id="ARBA00022692"/>
    </source>
</evidence>
<evidence type="ECO:0000256" key="4">
    <source>
        <dbReference type="ARBA" id="ARBA00022989"/>
    </source>
</evidence>
<accession>A0A3S0VA82</accession>
<evidence type="ECO:0000256" key="2">
    <source>
        <dbReference type="ARBA" id="ARBA00007165"/>
    </source>
</evidence>
<keyword evidence="4 6" id="KW-1133">Transmembrane helix</keyword>
<feature type="transmembrane region" description="Helical" evidence="6">
    <location>
        <begin position="12"/>
        <end position="33"/>
    </location>
</feature>
<dbReference type="PANTHER" id="PTHR23427:SF2">
    <property type="entry name" value="SURFEIT LOCUS PROTEIN 1"/>
    <property type="match status" value="1"/>
</dbReference>
<dbReference type="GO" id="GO:0005886">
    <property type="term" value="C:plasma membrane"/>
    <property type="evidence" value="ECO:0007669"/>
    <property type="project" value="UniProtKB-SubCell"/>
</dbReference>
<dbReference type="InterPro" id="IPR002994">
    <property type="entry name" value="Surf1/Shy1"/>
</dbReference>
<reference evidence="7 8" key="1">
    <citation type="submission" date="2018-12" db="EMBL/GenBank/DDBJ databases">
        <title>Legionella sp,whole genome shotgun sequence.</title>
        <authorList>
            <person name="Wu H."/>
        </authorList>
    </citation>
    <scope>NUCLEOTIDE SEQUENCE [LARGE SCALE GENOMIC DNA]</scope>
    <source>
        <strain evidence="8">km714</strain>
    </source>
</reference>
<feature type="transmembrane region" description="Helical" evidence="6">
    <location>
        <begin position="213"/>
        <end position="232"/>
    </location>
</feature>